<name>A0ABU5RQ79_9CYAN</name>
<evidence type="ECO:0000313" key="4">
    <source>
        <dbReference type="Proteomes" id="UP001304461"/>
    </source>
</evidence>
<dbReference type="Gene3D" id="3.40.50.720">
    <property type="entry name" value="NAD(P)-binding Rossmann-like Domain"/>
    <property type="match status" value="1"/>
</dbReference>
<evidence type="ECO:0000256" key="2">
    <source>
        <dbReference type="ARBA" id="ARBA00023002"/>
    </source>
</evidence>
<dbReference type="PANTHER" id="PTHR43899:SF13">
    <property type="entry name" value="RH59310P"/>
    <property type="match status" value="1"/>
</dbReference>
<dbReference type="InterPro" id="IPR051019">
    <property type="entry name" value="VLCFA-Steroid_DH"/>
</dbReference>
<dbReference type="InterPro" id="IPR002347">
    <property type="entry name" value="SDR_fam"/>
</dbReference>
<protein>
    <submittedName>
        <fullName evidence="3">SDR family NAD(P)-dependent oxidoreductase</fullName>
    </submittedName>
</protein>
<evidence type="ECO:0000256" key="1">
    <source>
        <dbReference type="ARBA" id="ARBA00006484"/>
    </source>
</evidence>
<comment type="caution">
    <text evidence="3">The sequence shown here is derived from an EMBL/GenBank/DDBJ whole genome shotgun (WGS) entry which is preliminary data.</text>
</comment>
<dbReference type="RefSeq" id="WP_323304050.1">
    <property type="nucleotide sequence ID" value="NZ_JAYGHX010000001.1"/>
</dbReference>
<reference evidence="3 4" key="1">
    <citation type="submission" date="2023-12" db="EMBL/GenBank/DDBJ databases">
        <title>Baltic Sea Cyanobacteria.</title>
        <authorList>
            <person name="Delbaje E."/>
            <person name="Fewer D.P."/>
            <person name="Shishido T.K."/>
        </authorList>
    </citation>
    <scope>NUCLEOTIDE SEQUENCE [LARGE SCALE GENOMIC DNA]</scope>
    <source>
        <strain evidence="3 4">UHCC 0139</strain>
    </source>
</reference>
<proteinExistence type="inferred from homology"/>
<dbReference type="EMBL" id="JAYGHX010000001">
    <property type="protein sequence ID" value="MEA5389925.1"/>
    <property type="molecule type" value="Genomic_DNA"/>
</dbReference>
<dbReference type="SUPFAM" id="SSF51735">
    <property type="entry name" value="NAD(P)-binding Rossmann-fold domains"/>
    <property type="match status" value="1"/>
</dbReference>
<dbReference type="Pfam" id="PF00106">
    <property type="entry name" value="adh_short"/>
    <property type="match status" value="1"/>
</dbReference>
<organism evidence="3 4">
    <name type="scientific">Cyanobium gracile UHCC 0139</name>
    <dbReference type="NCBI Taxonomy" id="3110308"/>
    <lineage>
        <taxon>Bacteria</taxon>
        <taxon>Bacillati</taxon>
        <taxon>Cyanobacteriota</taxon>
        <taxon>Cyanophyceae</taxon>
        <taxon>Synechococcales</taxon>
        <taxon>Prochlorococcaceae</taxon>
        <taxon>Cyanobium</taxon>
    </lineage>
</organism>
<accession>A0ABU5RQ79</accession>
<dbReference type="InterPro" id="IPR036291">
    <property type="entry name" value="NAD(P)-bd_dom_sf"/>
</dbReference>
<sequence length="120" mass="13025">MPSAPTRHQFRFLQRYGPWAVVTGASSGIGRALALALADAGLNLVLVARDRPRLEALAASLIASQGVQVQVIAWTWPWTTSWRRSAGSPIHWMWDCWWPPPASAAPAPSLTPTSAAKPRC</sequence>
<gene>
    <name evidence="3" type="ORF">VB738_01500</name>
</gene>
<comment type="similarity">
    <text evidence="1">Belongs to the short-chain dehydrogenases/reductases (SDR) family.</text>
</comment>
<evidence type="ECO:0000313" key="3">
    <source>
        <dbReference type="EMBL" id="MEA5389925.1"/>
    </source>
</evidence>
<keyword evidence="2" id="KW-0560">Oxidoreductase</keyword>
<dbReference type="PANTHER" id="PTHR43899">
    <property type="entry name" value="RH59310P"/>
    <property type="match status" value="1"/>
</dbReference>
<keyword evidence="4" id="KW-1185">Reference proteome</keyword>
<dbReference type="Proteomes" id="UP001304461">
    <property type="component" value="Unassembled WGS sequence"/>
</dbReference>